<keyword evidence="3" id="KW-1185">Reference proteome</keyword>
<name>A0A562LSH3_9GAMM</name>
<accession>A0A562LSH3</accession>
<dbReference type="OrthoDB" id="7059884at2"/>
<proteinExistence type="predicted"/>
<organism evidence="2 3">
    <name type="scientific">Aerolutibacter ruishenii</name>
    <dbReference type="NCBI Taxonomy" id="686800"/>
    <lineage>
        <taxon>Bacteria</taxon>
        <taxon>Pseudomonadati</taxon>
        <taxon>Pseudomonadota</taxon>
        <taxon>Gammaproteobacteria</taxon>
        <taxon>Lysobacterales</taxon>
        <taxon>Lysobacteraceae</taxon>
        <taxon>Aerolutibacter</taxon>
    </lineage>
</organism>
<evidence type="ECO:0000256" key="1">
    <source>
        <dbReference type="SAM" id="MobiDB-lite"/>
    </source>
</evidence>
<feature type="region of interest" description="Disordered" evidence="1">
    <location>
        <begin position="1"/>
        <end position="20"/>
    </location>
</feature>
<gene>
    <name evidence="2" type="ORF">IP93_01611</name>
</gene>
<dbReference type="AlphaFoldDB" id="A0A562LSH3"/>
<reference evidence="2 3" key="1">
    <citation type="journal article" date="2015" name="Stand. Genomic Sci.">
        <title>Genomic Encyclopedia of Bacterial and Archaeal Type Strains, Phase III: the genomes of soil and plant-associated and newly described type strains.</title>
        <authorList>
            <person name="Whitman W.B."/>
            <person name="Woyke T."/>
            <person name="Klenk H.P."/>
            <person name="Zhou Y."/>
            <person name="Lilburn T.G."/>
            <person name="Beck B.J."/>
            <person name="De Vos P."/>
            <person name="Vandamme P."/>
            <person name="Eisen J.A."/>
            <person name="Garrity G."/>
            <person name="Hugenholtz P."/>
            <person name="Kyrpides N.C."/>
        </authorList>
    </citation>
    <scope>NUCLEOTIDE SEQUENCE [LARGE SCALE GENOMIC DNA]</scope>
    <source>
        <strain evidence="2 3">CGMCC 1.10136</strain>
    </source>
</reference>
<dbReference type="EMBL" id="VLKP01000006">
    <property type="protein sequence ID" value="TWI10523.1"/>
    <property type="molecule type" value="Genomic_DNA"/>
</dbReference>
<dbReference type="RefSeq" id="WP_144814250.1">
    <property type="nucleotide sequence ID" value="NZ_VLKP01000006.1"/>
</dbReference>
<evidence type="ECO:0000313" key="3">
    <source>
        <dbReference type="Proteomes" id="UP000316471"/>
    </source>
</evidence>
<sequence>MNDTDASSKGKRGPVHRSPSFPSIDLKAAIERARTFYQHEKRLPANVAVAAKHWGYSPQSSGGRLVLAALLAFGLMEDKGSGDQRQVKLTDLALRILLDERPGSLERREALQRAAFMPKIHSELFTKWSESLPSDPNLRHYLLIDKKFNENSVEDFIKELRSTADFAGIYAASSPESDSLEERQEELEPGEASQTGVVTAGVTARPLGSQPGTPAISLTPAVPIPAANVRQDTFSLDEGLVVLQWPAQLSKTSFEDLKDWMELQLRKISRSVQSGD</sequence>
<evidence type="ECO:0000313" key="2">
    <source>
        <dbReference type="EMBL" id="TWI10523.1"/>
    </source>
</evidence>
<dbReference type="Proteomes" id="UP000316471">
    <property type="component" value="Unassembled WGS sequence"/>
</dbReference>
<comment type="caution">
    <text evidence="2">The sequence shown here is derived from an EMBL/GenBank/DDBJ whole genome shotgun (WGS) entry which is preliminary data.</text>
</comment>
<protein>
    <submittedName>
        <fullName evidence="2">Uncharacterized protein</fullName>
    </submittedName>
</protein>
<feature type="region of interest" description="Disordered" evidence="1">
    <location>
        <begin position="174"/>
        <end position="195"/>
    </location>
</feature>